<evidence type="ECO:0000313" key="1">
    <source>
        <dbReference type="EMBL" id="KAI8441602.1"/>
    </source>
</evidence>
<keyword evidence="2" id="KW-1185">Reference proteome</keyword>
<gene>
    <name evidence="1" type="ORF">MSG28_015170</name>
</gene>
<reference evidence="1 2" key="1">
    <citation type="journal article" date="2022" name="Genome Biol. Evol.">
        <title>The Spruce Budworm Genome: Reconstructing the Evolutionary History of Antifreeze Proteins.</title>
        <authorList>
            <person name="Beliveau C."/>
            <person name="Gagne P."/>
            <person name="Picq S."/>
            <person name="Vernygora O."/>
            <person name="Keeling C.I."/>
            <person name="Pinkney K."/>
            <person name="Doucet D."/>
            <person name="Wen F."/>
            <person name="Johnston J.S."/>
            <person name="Maaroufi H."/>
            <person name="Boyle B."/>
            <person name="Laroche J."/>
            <person name="Dewar K."/>
            <person name="Juretic N."/>
            <person name="Blackburn G."/>
            <person name="Nisole A."/>
            <person name="Brunet B."/>
            <person name="Brandao M."/>
            <person name="Lumley L."/>
            <person name="Duan J."/>
            <person name="Quan G."/>
            <person name="Lucarotti C.J."/>
            <person name="Roe A.D."/>
            <person name="Sperling F.A.H."/>
            <person name="Levesque R.C."/>
            <person name="Cusson M."/>
        </authorList>
    </citation>
    <scope>NUCLEOTIDE SEQUENCE [LARGE SCALE GENOMIC DNA]</scope>
    <source>
        <strain evidence="1">Glfc:IPQL:Cfum</strain>
    </source>
</reference>
<protein>
    <submittedName>
        <fullName evidence="1">Uncharacterized protein</fullName>
    </submittedName>
</protein>
<proteinExistence type="predicted"/>
<evidence type="ECO:0000313" key="2">
    <source>
        <dbReference type="Proteomes" id="UP001064048"/>
    </source>
</evidence>
<dbReference type="EMBL" id="CM046127">
    <property type="protein sequence ID" value="KAI8441602.1"/>
    <property type="molecule type" value="Genomic_DNA"/>
</dbReference>
<comment type="caution">
    <text evidence="1">The sequence shown here is derived from an EMBL/GenBank/DDBJ whole genome shotgun (WGS) entry which is preliminary data.</text>
</comment>
<name>A0ACC0KZH4_CHOFU</name>
<organism evidence="1 2">
    <name type="scientific">Choristoneura fumiferana</name>
    <name type="common">Spruce budworm moth</name>
    <name type="synonym">Archips fumiferana</name>
    <dbReference type="NCBI Taxonomy" id="7141"/>
    <lineage>
        <taxon>Eukaryota</taxon>
        <taxon>Metazoa</taxon>
        <taxon>Ecdysozoa</taxon>
        <taxon>Arthropoda</taxon>
        <taxon>Hexapoda</taxon>
        <taxon>Insecta</taxon>
        <taxon>Pterygota</taxon>
        <taxon>Neoptera</taxon>
        <taxon>Endopterygota</taxon>
        <taxon>Lepidoptera</taxon>
        <taxon>Glossata</taxon>
        <taxon>Ditrysia</taxon>
        <taxon>Tortricoidea</taxon>
        <taxon>Tortricidae</taxon>
        <taxon>Tortricinae</taxon>
        <taxon>Choristoneura</taxon>
    </lineage>
</organism>
<sequence>MEIPTVFSVYTPIETISQGRLGLISQWSALSARYGSLVPSWYWRPHERSPPRGWYIKHLDEAISQWSALAGRYGGLMPPGTGGPTSGRPQEVVGISNILVKQSHNRALCRAGTGPDALWYWQPHERSPPRGWYIRHLDEAISQWSALSDRYGGLMPLVLAAPRAVAPRGWYIKHLDEATQWSALAGRYGGLMPPGAGSPTSGRPREVGISNILMKQSHNGALWRAGTGA</sequence>
<accession>A0ACC0KZH4</accession>
<dbReference type="Proteomes" id="UP001064048">
    <property type="component" value="Chromosome 27"/>
</dbReference>